<dbReference type="Pfam" id="PF13115">
    <property type="entry name" value="YtkA"/>
    <property type="match status" value="1"/>
</dbReference>
<dbReference type="EMBL" id="OMOQ01000007">
    <property type="protein sequence ID" value="SPH25019.1"/>
    <property type="molecule type" value="Genomic_DNA"/>
</dbReference>
<evidence type="ECO:0000313" key="3">
    <source>
        <dbReference type="Proteomes" id="UP000244924"/>
    </source>
</evidence>
<gene>
    <name evidence="2" type="ORF">DEA8626_04054</name>
</gene>
<dbReference type="Proteomes" id="UP000244924">
    <property type="component" value="Unassembled WGS sequence"/>
</dbReference>
<feature type="domain" description="YtkA-like" evidence="1">
    <location>
        <begin position="64"/>
        <end position="131"/>
    </location>
</feature>
<dbReference type="InterPro" id="IPR032693">
    <property type="entry name" value="YtkA-like_dom"/>
</dbReference>
<proteinExistence type="predicted"/>
<evidence type="ECO:0000259" key="1">
    <source>
        <dbReference type="Pfam" id="PF13115"/>
    </source>
</evidence>
<reference evidence="2 3" key="1">
    <citation type="submission" date="2018-03" db="EMBL/GenBank/DDBJ databases">
        <authorList>
            <person name="Keele B.F."/>
        </authorList>
    </citation>
    <scope>NUCLEOTIDE SEQUENCE [LARGE SCALE GENOMIC DNA]</scope>
    <source>
        <strain evidence="2 3">CECT 8626</strain>
    </source>
</reference>
<organism evidence="2 3">
    <name type="scientific">Albidovulum aquaemixtae</name>
    <dbReference type="NCBI Taxonomy" id="1542388"/>
    <lineage>
        <taxon>Bacteria</taxon>
        <taxon>Pseudomonadati</taxon>
        <taxon>Pseudomonadota</taxon>
        <taxon>Alphaproteobacteria</taxon>
        <taxon>Rhodobacterales</taxon>
        <taxon>Paracoccaceae</taxon>
        <taxon>Albidovulum</taxon>
    </lineage>
</organism>
<sequence length="148" mass="15566">MSTRISRRAILISIPGAVVFARGAAAGLFTKALPGDLDLSLVRLSRGGLYRAELAPDATPITLRQMQVWTVTLQTAAGAPVTQAGIAISGGMPQHGHGLPTAPQVTKNLGNGRYLIEGVKFNMRGWWTFELAVDAAGGADVVTFNIIL</sequence>
<protein>
    <recommendedName>
        <fullName evidence="1">YtkA-like domain-containing protein</fullName>
    </recommendedName>
</protein>
<name>A0A2R8BNK9_9RHOB</name>
<accession>A0A2R8BNK9</accession>
<dbReference type="AlphaFoldDB" id="A0A2R8BNK9"/>
<dbReference type="RefSeq" id="WP_108855010.1">
    <property type="nucleotide sequence ID" value="NZ_OMOQ01000007.1"/>
</dbReference>
<dbReference type="OrthoDB" id="330101at2"/>
<evidence type="ECO:0000313" key="2">
    <source>
        <dbReference type="EMBL" id="SPH25019.1"/>
    </source>
</evidence>
<keyword evidence="3" id="KW-1185">Reference proteome</keyword>